<keyword evidence="2" id="KW-0813">Transport</keyword>
<proteinExistence type="predicted"/>
<dbReference type="SUPFAM" id="SSF143865">
    <property type="entry name" value="CorA soluble domain-like"/>
    <property type="match status" value="1"/>
</dbReference>
<reference evidence="5" key="1">
    <citation type="submission" date="2021-02" db="EMBL/GenBank/DDBJ databases">
        <title>Genome sequence Cadophora malorum strain M34.</title>
        <authorList>
            <person name="Stefanovic E."/>
            <person name="Vu D."/>
            <person name="Scully C."/>
            <person name="Dijksterhuis J."/>
            <person name="Roader J."/>
            <person name="Houbraken J."/>
        </authorList>
    </citation>
    <scope>NUCLEOTIDE SEQUENCE</scope>
    <source>
        <strain evidence="5">M34</strain>
    </source>
</reference>
<feature type="compositionally biased region" description="Acidic residues" evidence="4">
    <location>
        <begin position="156"/>
        <end position="166"/>
    </location>
</feature>
<dbReference type="InterPro" id="IPR002523">
    <property type="entry name" value="MgTranspt_CorA/ZnTranspt_ZntB"/>
</dbReference>
<dbReference type="Gene3D" id="3.30.460.20">
    <property type="entry name" value="CorA soluble domain-like"/>
    <property type="match status" value="1"/>
</dbReference>
<evidence type="ECO:0000256" key="3">
    <source>
        <dbReference type="ARBA" id="ARBA00022475"/>
    </source>
</evidence>
<dbReference type="PANTHER" id="PTHR46494">
    <property type="entry name" value="CORA FAMILY METAL ION TRANSPORTER (EUROFUNG)"/>
    <property type="match status" value="1"/>
</dbReference>
<evidence type="ECO:0000256" key="1">
    <source>
        <dbReference type="ARBA" id="ARBA00004651"/>
    </source>
</evidence>
<dbReference type="Gene3D" id="1.20.58.340">
    <property type="entry name" value="Magnesium transport protein CorA, transmembrane region"/>
    <property type="match status" value="1"/>
</dbReference>
<dbReference type="EMBL" id="JAFJYH010000032">
    <property type="protein sequence ID" value="KAG4423616.1"/>
    <property type="molecule type" value="Genomic_DNA"/>
</dbReference>
<dbReference type="GO" id="GO:0000287">
    <property type="term" value="F:magnesium ion binding"/>
    <property type="evidence" value="ECO:0007669"/>
    <property type="project" value="TreeGrafter"/>
</dbReference>
<keyword evidence="3" id="KW-0472">Membrane</keyword>
<feature type="region of interest" description="Disordered" evidence="4">
    <location>
        <begin position="156"/>
        <end position="228"/>
    </location>
</feature>
<dbReference type="PANTHER" id="PTHR46494:SF1">
    <property type="entry name" value="CORA FAMILY METAL ION TRANSPORTER (EUROFUNG)"/>
    <property type="match status" value="1"/>
</dbReference>
<dbReference type="GO" id="GO:0015095">
    <property type="term" value="F:magnesium ion transmembrane transporter activity"/>
    <property type="evidence" value="ECO:0007669"/>
    <property type="project" value="TreeGrafter"/>
</dbReference>
<evidence type="ECO:0000256" key="4">
    <source>
        <dbReference type="SAM" id="MobiDB-lite"/>
    </source>
</evidence>
<comment type="subcellular location">
    <subcellularLocation>
        <location evidence="1">Cell membrane</location>
        <topology evidence="1">Multi-pass membrane protein</topology>
    </subcellularLocation>
</comment>
<name>A0A8H7WF42_9HELO</name>
<dbReference type="GO" id="GO:0015087">
    <property type="term" value="F:cobalt ion transmembrane transporter activity"/>
    <property type="evidence" value="ECO:0007669"/>
    <property type="project" value="TreeGrafter"/>
</dbReference>
<evidence type="ECO:0000313" key="6">
    <source>
        <dbReference type="Proteomes" id="UP000664132"/>
    </source>
</evidence>
<keyword evidence="3" id="KW-1003">Cell membrane</keyword>
<evidence type="ECO:0000256" key="2">
    <source>
        <dbReference type="ARBA" id="ARBA00022448"/>
    </source>
</evidence>
<accession>A0A8H7WF42</accession>
<dbReference type="Proteomes" id="UP000664132">
    <property type="component" value="Unassembled WGS sequence"/>
</dbReference>
<organism evidence="5 6">
    <name type="scientific">Cadophora malorum</name>
    <dbReference type="NCBI Taxonomy" id="108018"/>
    <lineage>
        <taxon>Eukaryota</taxon>
        <taxon>Fungi</taxon>
        <taxon>Dikarya</taxon>
        <taxon>Ascomycota</taxon>
        <taxon>Pezizomycotina</taxon>
        <taxon>Leotiomycetes</taxon>
        <taxon>Helotiales</taxon>
        <taxon>Ploettnerulaceae</taxon>
        <taxon>Cadophora</taxon>
    </lineage>
</organism>
<dbReference type="OrthoDB" id="165352at2759"/>
<protein>
    <submittedName>
        <fullName evidence="5">Uncharacterized protein</fullName>
    </submittedName>
</protein>
<sequence length="477" mass="53203">MASPTRNVHYDIEATPSDPNDQSRLGAAHYIHSEPDISNLPPAPILKRRVTRSNTFKTVNENLTQLNWHPGQEPGLDPSKPNGGRPHTPTLHEECQITVVDFSEEDMRMRKYKKLHKLAIEDLVNTNNRTKADWYADHTYIVLTLQKLVHLLPDEEDSDFDSDDESPNSVGEGRKRHKRGRFSKMIQKIYSSTKGKSGNRDDSEPVNFTAGAHDPTNGHIPAHTNGIPSVGVEKLRTLQRYHGGPKKERMAFMEAHSALTKKRLAVSAEQVSIFLTADNTVISFFESSADDIELPILSRLSTADTILRRSCDASMITQAITDAIVDLAIPVTNAYQDVIGELELDVLTQPSMTHVTGLYIIMSEITSMRNLVLPIVNLINSLRDHKINTIGDVGPSQAKRAVSSVKISPTAQTYFADVKDHCVLFTQSLDQMRRSADGMIDLIFTTISAFQNESMKQLTTVTIALNPPPNIKRKPRK</sequence>
<feature type="region of interest" description="Disordered" evidence="4">
    <location>
        <begin position="66"/>
        <end position="90"/>
    </location>
</feature>
<gene>
    <name evidence="5" type="ORF">IFR04_003298</name>
</gene>
<dbReference type="GO" id="GO:0005886">
    <property type="term" value="C:plasma membrane"/>
    <property type="evidence" value="ECO:0007669"/>
    <property type="project" value="UniProtKB-SubCell"/>
</dbReference>
<keyword evidence="6" id="KW-1185">Reference proteome</keyword>
<dbReference type="AlphaFoldDB" id="A0A8H7WF42"/>
<evidence type="ECO:0000313" key="5">
    <source>
        <dbReference type="EMBL" id="KAG4423616.1"/>
    </source>
</evidence>
<dbReference type="GO" id="GO:0050897">
    <property type="term" value="F:cobalt ion binding"/>
    <property type="evidence" value="ECO:0007669"/>
    <property type="project" value="TreeGrafter"/>
</dbReference>
<feature type="region of interest" description="Disordered" evidence="4">
    <location>
        <begin position="1"/>
        <end position="23"/>
    </location>
</feature>
<dbReference type="Pfam" id="PF01544">
    <property type="entry name" value="CorA"/>
    <property type="match status" value="1"/>
</dbReference>
<comment type="caution">
    <text evidence="5">The sequence shown here is derived from an EMBL/GenBank/DDBJ whole genome shotgun (WGS) entry which is preliminary data.</text>
</comment>
<dbReference type="InterPro" id="IPR045861">
    <property type="entry name" value="CorA_cytoplasmic_dom"/>
</dbReference>